<dbReference type="Proteomes" id="UP000028607">
    <property type="component" value="Unassembled WGS sequence"/>
</dbReference>
<evidence type="ECO:0000313" key="1">
    <source>
        <dbReference type="EMBL" id="KFE35426.1"/>
    </source>
</evidence>
<keyword evidence="2" id="KW-1185">Reference proteome</keyword>
<organism evidence="1 2">
    <name type="scientific">Thioclava atlantica</name>
    <dbReference type="NCBI Taxonomy" id="1317124"/>
    <lineage>
        <taxon>Bacteria</taxon>
        <taxon>Pseudomonadati</taxon>
        <taxon>Pseudomonadota</taxon>
        <taxon>Alphaproteobacteria</taxon>
        <taxon>Rhodobacterales</taxon>
        <taxon>Paracoccaceae</taxon>
        <taxon>Thioclava</taxon>
    </lineage>
</organism>
<dbReference type="Pfam" id="PF07366">
    <property type="entry name" value="SnoaL"/>
    <property type="match status" value="1"/>
</dbReference>
<dbReference type="RefSeq" id="WP_038145341.1">
    <property type="nucleotide sequence ID" value="NZ_AQRC01000005.1"/>
</dbReference>
<comment type="caution">
    <text evidence="1">The sequence shown here is derived from an EMBL/GenBank/DDBJ whole genome shotgun (WGS) entry which is preliminary data.</text>
</comment>
<accession>A0A085TXH9</accession>
<proteinExistence type="predicted"/>
<dbReference type="STRING" id="1317124.DW2_08352"/>
<gene>
    <name evidence="1" type="ORF">DW2_08352</name>
</gene>
<evidence type="ECO:0008006" key="3">
    <source>
        <dbReference type="Google" id="ProtNLM"/>
    </source>
</evidence>
<dbReference type="eggNOG" id="COG3631">
    <property type="taxonomic scope" value="Bacteria"/>
</dbReference>
<sequence>MSRLSMIDAWLNDVWGEGRLDRIDSLFATEAQANGLMPGLELRPEEFRELVPALRVHLRDIKITVLRHCETEDWLWTLLQIDGTAAQSGHHVCFNGQLAMRFEGDRIAEAYNNYDVIALFEEIELLPRDTIALCLSGESLA</sequence>
<reference evidence="1 2" key="2">
    <citation type="journal article" date="2015" name="Antonie Van Leeuwenhoek">
        <title>Thioclava indica sp. nov., isolated from surface seawater of the Indian Ocean.</title>
        <authorList>
            <person name="Liu Y."/>
            <person name="Lai Q."/>
            <person name="Du J."/>
            <person name="Xu H."/>
            <person name="Jiang L."/>
            <person name="Shao Z."/>
        </authorList>
    </citation>
    <scope>NUCLEOTIDE SEQUENCE [LARGE SCALE GENOMIC DNA]</scope>
    <source>
        <strain evidence="1 2">13D2W-2</strain>
    </source>
</reference>
<evidence type="ECO:0000313" key="2">
    <source>
        <dbReference type="Proteomes" id="UP000028607"/>
    </source>
</evidence>
<dbReference type="EMBL" id="AQRC01000005">
    <property type="protein sequence ID" value="KFE35426.1"/>
    <property type="molecule type" value="Genomic_DNA"/>
</dbReference>
<name>A0A085TXH9_9RHOB</name>
<dbReference type="InterPro" id="IPR032710">
    <property type="entry name" value="NTF2-like_dom_sf"/>
</dbReference>
<dbReference type="AlphaFoldDB" id="A0A085TXH9"/>
<reference evidence="2" key="1">
    <citation type="submission" date="2013-04" db="EMBL/GenBank/DDBJ databases">
        <title>Thioclava sp. 13D2W-2 Genome Sequencing.</title>
        <authorList>
            <person name="Lai Q."/>
            <person name="Li G."/>
            <person name="Shao Z."/>
        </authorList>
    </citation>
    <scope>NUCLEOTIDE SEQUENCE [LARGE SCALE GENOMIC DNA]</scope>
    <source>
        <strain evidence="2">13D2W-2</strain>
    </source>
</reference>
<dbReference type="OrthoDB" id="7844074at2"/>
<protein>
    <recommendedName>
        <fullName evidence="3">SnoaL-like domain-containing protein</fullName>
    </recommendedName>
</protein>
<dbReference type="PATRIC" id="fig|1317124.6.peg.1700"/>
<dbReference type="GO" id="GO:0030638">
    <property type="term" value="P:polyketide metabolic process"/>
    <property type="evidence" value="ECO:0007669"/>
    <property type="project" value="InterPro"/>
</dbReference>
<dbReference type="InterPro" id="IPR009959">
    <property type="entry name" value="Cyclase_SnoaL-like"/>
</dbReference>
<dbReference type="SUPFAM" id="SSF54427">
    <property type="entry name" value="NTF2-like"/>
    <property type="match status" value="1"/>
</dbReference>
<dbReference type="Gene3D" id="3.10.450.50">
    <property type="match status" value="1"/>
</dbReference>